<organism evidence="1 2">
    <name type="scientific">Trichomalopsis sarcophagae</name>
    <dbReference type="NCBI Taxonomy" id="543379"/>
    <lineage>
        <taxon>Eukaryota</taxon>
        <taxon>Metazoa</taxon>
        <taxon>Ecdysozoa</taxon>
        <taxon>Arthropoda</taxon>
        <taxon>Hexapoda</taxon>
        <taxon>Insecta</taxon>
        <taxon>Pterygota</taxon>
        <taxon>Neoptera</taxon>
        <taxon>Endopterygota</taxon>
        <taxon>Hymenoptera</taxon>
        <taxon>Apocrita</taxon>
        <taxon>Proctotrupomorpha</taxon>
        <taxon>Chalcidoidea</taxon>
        <taxon>Pteromalidae</taxon>
        <taxon>Pteromalinae</taxon>
        <taxon>Trichomalopsis</taxon>
    </lineage>
</organism>
<evidence type="ECO:0000313" key="2">
    <source>
        <dbReference type="Proteomes" id="UP000215335"/>
    </source>
</evidence>
<evidence type="ECO:0000313" key="1">
    <source>
        <dbReference type="EMBL" id="OXU21820.1"/>
    </source>
</evidence>
<name>A0A232ETX7_9HYME</name>
<dbReference type="AlphaFoldDB" id="A0A232ETX7"/>
<dbReference type="Proteomes" id="UP000215335">
    <property type="component" value="Unassembled WGS sequence"/>
</dbReference>
<reference evidence="1 2" key="1">
    <citation type="journal article" date="2017" name="Curr. Biol.">
        <title>The Evolution of Venom by Co-option of Single-Copy Genes.</title>
        <authorList>
            <person name="Martinson E.O."/>
            <person name="Mrinalini"/>
            <person name="Kelkar Y.D."/>
            <person name="Chang C.H."/>
            <person name="Werren J.H."/>
        </authorList>
    </citation>
    <scope>NUCLEOTIDE SEQUENCE [LARGE SCALE GENOMIC DNA]</scope>
    <source>
        <strain evidence="1 2">Alberta</strain>
        <tissue evidence="1">Whole body</tissue>
    </source>
</reference>
<gene>
    <name evidence="1" type="ORF">TSAR_001586</name>
</gene>
<protein>
    <recommendedName>
        <fullName evidence="3">Reverse transcriptase domain-containing protein</fullName>
    </recommendedName>
</protein>
<proteinExistence type="predicted"/>
<sequence length="147" mass="16478">MFYANDTQIYRSCKRHDLPDAISKISPDCSANWAAANGLTVNLGKTKAMLIVSSLNISFIKVQDLPTVNVHHCTPIPYMSEAKNLGAWMTSDLGWGPHVSHICQQVFRTLRQLRKNQRALSFGLRKSFVQSLVLYHSSITPAWCTVT</sequence>
<dbReference type="EMBL" id="NNAY01002203">
    <property type="protein sequence ID" value="OXU21820.1"/>
    <property type="molecule type" value="Genomic_DNA"/>
</dbReference>
<keyword evidence="2" id="KW-1185">Reference proteome</keyword>
<accession>A0A232ETX7</accession>
<comment type="caution">
    <text evidence="1">The sequence shown here is derived from an EMBL/GenBank/DDBJ whole genome shotgun (WGS) entry which is preliminary data.</text>
</comment>
<evidence type="ECO:0008006" key="3">
    <source>
        <dbReference type="Google" id="ProtNLM"/>
    </source>
</evidence>